<dbReference type="InterPro" id="IPR020904">
    <property type="entry name" value="Sc_DH/Rdtase_CS"/>
</dbReference>
<comment type="caution">
    <text evidence="3">The sequence shown here is derived from an EMBL/GenBank/DDBJ whole genome shotgun (WGS) entry which is preliminary data.</text>
</comment>
<dbReference type="CDD" id="cd05233">
    <property type="entry name" value="SDR_c"/>
    <property type="match status" value="1"/>
</dbReference>
<keyword evidence="4" id="KW-1185">Reference proteome</keyword>
<dbReference type="InterPro" id="IPR057326">
    <property type="entry name" value="KR_dom"/>
</dbReference>
<evidence type="ECO:0000259" key="2">
    <source>
        <dbReference type="SMART" id="SM00822"/>
    </source>
</evidence>
<name>A0A9X3EIC9_9GAMM</name>
<gene>
    <name evidence="3" type="ORF">OUO13_18990</name>
</gene>
<dbReference type="SMART" id="SM00822">
    <property type="entry name" value="PKS_KR"/>
    <property type="match status" value="1"/>
</dbReference>
<keyword evidence="3" id="KW-0560">Oxidoreductase</keyword>
<protein>
    <submittedName>
        <fullName evidence="3">Glucose 1-dehydrogenase</fullName>
        <ecNumber evidence="3">1.1.1.47</ecNumber>
    </submittedName>
</protein>
<dbReference type="InterPro" id="IPR036291">
    <property type="entry name" value="NAD(P)-bd_dom_sf"/>
</dbReference>
<dbReference type="Pfam" id="PF13561">
    <property type="entry name" value="adh_short_C2"/>
    <property type="match status" value="1"/>
</dbReference>
<accession>A0A9X3EIC9</accession>
<dbReference type="NCBIfam" id="NF005559">
    <property type="entry name" value="PRK07231.1"/>
    <property type="match status" value="1"/>
</dbReference>
<dbReference type="GO" id="GO:0047936">
    <property type="term" value="F:glucose 1-dehydrogenase [NAD(P)+] activity"/>
    <property type="evidence" value="ECO:0007669"/>
    <property type="project" value="UniProtKB-EC"/>
</dbReference>
<evidence type="ECO:0000256" key="1">
    <source>
        <dbReference type="ARBA" id="ARBA00006484"/>
    </source>
</evidence>
<dbReference type="SUPFAM" id="SSF51735">
    <property type="entry name" value="NAD(P)-binding Rossmann-fold domains"/>
    <property type="match status" value="1"/>
</dbReference>
<dbReference type="PANTHER" id="PTHR43943:SF2">
    <property type="entry name" value="DEHYDROGENASE_REDUCTASE 4"/>
    <property type="match status" value="1"/>
</dbReference>
<dbReference type="Gene3D" id="3.40.50.720">
    <property type="entry name" value="NAD(P)-binding Rossmann-like Domain"/>
    <property type="match status" value="1"/>
</dbReference>
<dbReference type="EMBL" id="JAPNOA010000059">
    <property type="protein sequence ID" value="MCY0967270.1"/>
    <property type="molecule type" value="Genomic_DNA"/>
</dbReference>
<dbReference type="FunFam" id="3.40.50.720:FF:000084">
    <property type="entry name" value="Short-chain dehydrogenase reductase"/>
    <property type="match status" value="1"/>
</dbReference>
<dbReference type="EC" id="1.1.1.47" evidence="3"/>
<evidence type="ECO:0000313" key="3">
    <source>
        <dbReference type="EMBL" id="MCY0967270.1"/>
    </source>
</evidence>
<dbReference type="InterPro" id="IPR002347">
    <property type="entry name" value="SDR_fam"/>
</dbReference>
<dbReference type="PRINTS" id="PR00081">
    <property type="entry name" value="GDHRDH"/>
</dbReference>
<organism evidence="3 4">
    <name type="scientific">Parathalassolituus penaei</name>
    <dbReference type="NCBI Taxonomy" id="2997323"/>
    <lineage>
        <taxon>Bacteria</taxon>
        <taxon>Pseudomonadati</taxon>
        <taxon>Pseudomonadota</taxon>
        <taxon>Gammaproteobacteria</taxon>
        <taxon>Oceanospirillales</taxon>
        <taxon>Oceanospirillaceae</taxon>
        <taxon>Parathalassolituus</taxon>
    </lineage>
</organism>
<dbReference type="AlphaFoldDB" id="A0A9X3EIC9"/>
<dbReference type="RefSeq" id="WP_283175472.1">
    <property type="nucleotide sequence ID" value="NZ_JAPNOA010000059.1"/>
</dbReference>
<dbReference type="PROSITE" id="PS00061">
    <property type="entry name" value="ADH_SHORT"/>
    <property type="match status" value="1"/>
</dbReference>
<comment type="similarity">
    <text evidence="1">Belongs to the short-chain dehydrogenases/reductases (SDR) family.</text>
</comment>
<dbReference type="PANTHER" id="PTHR43943">
    <property type="entry name" value="DEHYDROGENASE/REDUCTASE (SDR FAMILY) MEMBER 4"/>
    <property type="match status" value="1"/>
</dbReference>
<dbReference type="Proteomes" id="UP001150830">
    <property type="component" value="Unassembled WGS sequence"/>
</dbReference>
<dbReference type="PRINTS" id="PR00080">
    <property type="entry name" value="SDRFAMILY"/>
</dbReference>
<reference evidence="3" key="1">
    <citation type="submission" date="2022-11" db="EMBL/GenBank/DDBJ databases">
        <title>Parathalassolutuus dongxingensis gen. nov., sp. nov., a novel member of family Oceanospirillaceae isolated from a coastal shrimp pond in Guangxi, China.</title>
        <authorList>
            <person name="Chen H."/>
        </authorList>
    </citation>
    <scope>NUCLEOTIDE SEQUENCE</scope>
    <source>
        <strain evidence="3">G-43</strain>
    </source>
</reference>
<proteinExistence type="inferred from homology"/>
<sequence length="264" mass="27470">MSTRPIEGIHPLFSLEGKTALITGATRGIGLGIARCLAMAGAKVLVSSESPADCYRVAAALQAEGLRADAMPADMSRREQVLELAARVERAGGVQVLVCNAGVSLHNGPLHRASEEDWDRTMTINLRSAHWLTSALAPQMADLGGGSIVLMASLSAMRGNRSIGLYGMSKAALAQLARNLAVEWGPAGVRANAIAPGLIDTELAKPFHADPELLARRMVMTPLRRMGKVDEVAAVALLLASAGGAFITGQTLVVDGGTLITDGS</sequence>
<feature type="domain" description="Ketoreductase" evidence="2">
    <location>
        <begin position="18"/>
        <end position="197"/>
    </location>
</feature>
<evidence type="ECO:0000313" key="4">
    <source>
        <dbReference type="Proteomes" id="UP001150830"/>
    </source>
</evidence>